<proteinExistence type="inferred from homology"/>
<dbReference type="InterPro" id="IPR020579">
    <property type="entry name" value="Exonuc_VII_lsu_C"/>
</dbReference>
<feature type="domain" description="Exonuclease VII large subunit C-terminal" evidence="8">
    <location>
        <begin position="145"/>
        <end position="434"/>
    </location>
</feature>
<comment type="subunit">
    <text evidence="5">Heterooligomer composed of large and small subunits.</text>
</comment>
<evidence type="ECO:0000256" key="2">
    <source>
        <dbReference type="ARBA" id="ARBA00022722"/>
    </source>
</evidence>
<dbReference type="RefSeq" id="WP_264891447.1">
    <property type="nucleotide sequence ID" value="NZ_CP110257.1"/>
</dbReference>
<feature type="region of interest" description="Disordered" evidence="7">
    <location>
        <begin position="442"/>
        <end position="466"/>
    </location>
</feature>
<dbReference type="HAMAP" id="MF_00378">
    <property type="entry name" value="Exonuc_7_L"/>
    <property type="match status" value="1"/>
</dbReference>
<dbReference type="Proteomes" id="UP001163266">
    <property type="component" value="Chromosome"/>
</dbReference>
<keyword evidence="11" id="KW-1185">Reference proteome</keyword>
<comment type="similarity">
    <text evidence="5 6">Belongs to the XseA family.</text>
</comment>
<dbReference type="Pfam" id="PF13742">
    <property type="entry name" value="tRNA_anti_2"/>
    <property type="match status" value="1"/>
</dbReference>
<dbReference type="InterPro" id="IPR025824">
    <property type="entry name" value="OB-fold_nuc-bd_dom"/>
</dbReference>
<keyword evidence="4 5" id="KW-0269">Exonuclease</keyword>
<evidence type="ECO:0000259" key="8">
    <source>
        <dbReference type="Pfam" id="PF02601"/>
    </source>
</evidence>
<gene>
    <name evidence="5 10" type="primary">xseA</name>
    <name evidence="10" type="ORF">OMP39_09235</name>
</gene>
<dbReference type="PANTHER" id="PTHR30008">
    <property type="entry name" value="EXODEOXYRIBONUCLEASE 7 LARGE SUBUNIT"/>
    <property type="match status" value="1"/>
</dbReference>
<reference evidence="10" key="1">
    <citation type="submission" date="2022-10" db="EMBL/GenBank/DDBJ databases">
        <title>Complete genome sequence of Schlegelella aquatica LMG 23380.</title>
        <authorList>
            <person name="Musilova J."/>
            <person name="Kourilova X."/>
            <person name="Bezdicek M."/>
            <person name="Hermankova K."/>
            <person name="Obruca S."/>
            <person name="Sedlar K."/>
        </authorList>
    </citation>
    <scope>NUCLEOTIDE SEQUENCE</scope>
    <source>
        <strain evidence="10">LMG 23380</strain>
    </source>
</reference>
<dbReference type="NCBIfam" id="TIGR00237">
    <property type="entry name" value="xseA"/>
    <property type="match status" value="1"/>
</dbReference>
<dbReference type="Pfam" id="PF02601">
    <property type="entry name" value="Exonuc_VII_L"/>
    <property type="match status" value="1"/>
</dbReference>
<keyword evidence="1 5" id="KW-0963">Cytoplasm</keyword>
<evidence type="ECO:0000259" key="9">
    <source>
        <dbReference type="Pfam" id="PF13742"/>
    </source>
</evidence>
<comment type="function">
    <text evidence="5">Bidirectionally degrades single-stranded DNA into large acid-insoluble oligonucleotides, which are then degraded further into small acid-soluble oligonucleotides.</text>
</comment>
<accession>A0ABY6MQ17</accession>
<dbReference type="PANTHER" id="PTHR30008:SF0">
    <property type="entry name" value="EXODEOXYRIBONUCLEASE 7 LARGE SUBUNIT"/>
    <property type="match status" value="1"/>
</dbReference>
<organism evidence="10 11">
    <name type="scientific">Caldimonas aquatica</name>
    <dbReference type="NCBI Taxonomy" id="376175"/>
    <lineage>
        <taxon>Bacteria</taxon>
        <taxon>Pseudomonadati</taxon>
        <taxon>Pseudomonadota</taxon>
        <taxon>Betaproteobacteria</taxon>
        <taxon>Burkholderiales</taxon>
        <taxon>Sphaerotilaceae</taxon>
        <taxon>Caldimonas</taxon>
    </lineage>
</organism>
<evidence type="ECO:0000256" key="5">
    <source>
        <dbReference type="HAMAP-Rule" id="MF_00378"/>
    </source>
</evidence>
<protein>
    <recommendedName>
        <fullName evidence="5">Exodeoxyribonuclease 7 large subunit</fullName>
        <ecNumber evidence="5">3.1.11.6</ecNumber>
    </recommendedName>
    <alternativeName>
        <fullName evidence="5">Exodeoxyribonuclease VII large subunit</fullName>
        <shortName evidence="5">Exonuclease VII large subunit</shortName>
    </alternativeName>
</protein>
<evidence type="ECO:0000256" key="4">
    <source>
        <dbReference type="ARBA" id="ARBA00022839"/>
    </source>
</evidence>
<feature type="compositionally biased region" description="Basic and acidic residues" evidence="7">
    <location>
        <begin position="456"/>
        <end position="466"/>
    </location>
</feature>
<dbReference type="EMBL" id="CP110257">
    <property type="protein sequence ID" value="UZD53877.1"/>
    <property type="molecule type" value="Genomic_DNA"/>
</dbReference>
<evidence type="ECO:0000256" key="7">
    <source>
        <dbReference type="SAM" id="MobiDB-lite"/>
    </source>
</evidence>
<feature type="domain" description="OB-fold nucleic acid binding" evidence="9">
    <location>
        <begin position="25"/>
        <end position="121"/>
    </location>
</feature>
<name>A0ABY6MQ17_9BURK</name>
<keyword evidence="3 5" id="KW-0378">Hydrolase</keyword>
<dbReference type="EC" id="3.1.11.6" evidence="5"/>
<evidence type="ECO:0000313" key="10">
    <source>
        <dbReference type="EMBL" id="UZD53877.1"/>
    </source>
</evidence>
<dbReference type="InterPro" id="IPR003753">
    <property type="entry name" value="Exonuc_VII_L"/>
</dbReference>
<evidence type="ECO:0000256" key="6">
    <source>
        <dbReference type="RuleBase" id="RU004355"/>
    </source>
</evidence>
<keyword evidence="2 5" id="KW-0540">Nuclease</keyword>
<dbReference type="CDD" id="cd04489">
    <property type="entry name" value="ExoVII_LU_OBF"/>
    <property type="match status" value="1"/>
</dbReference>
<sequence length="466" mass="50146">MDEAPTPGWRAPAVGLRGSASGPVWTVAALLHAVGDALQARFANVVVQGELSSFSRAPSGHCYFALKDDRAVEPALLRGAMFRRAAALLDFVPREGLLVEVRGRLSVYDARGDLQLVAESMKPAGQGALFEQFLRLKARLEAEGLFDPARKRPIPRFPRAVGVVTSLRAAALRDVLTALRRRAPHVSVVLYPTAVQGAQAPSEIEAALRRAAERREVDTLILCRGGGSLEDLWAFNDERVARAVVASAIPVICGVGHETDFTIADFAADLRAPTPTAAAELAAPQCADCEEALAVFARRMHRAVQRRLESQAQSLDHAALRLARPAQVVGRMRRSLEVLEHRLTAAPRQRLASAGERQRHLAVRLSRGVQVRQQAHLARLESLAARLESANPRAILQRGYAYLTDASGRTVVSVRQVEAGDRVRAELADGALDASVLARRETGEGGAARGPGAHASWDDASRGDAP</sequence>
<dbReference type="GO" id="GO:0008855">
    <property type="term" value="F:exodeoxyribonuclease VII activity"/>
    <property type="evidence" value="ECO:0007669"/>
    <property type="project" value="UniProtKB-EC"/>
</dbReference>
<evidence type="ECO:0000256" key="3">
    <source>
        <dbReference type="ARBA" id="ARBA00022801"/>
    </source>
</evidence>
<evidence type="ECO:0000313" key="11">
    <source>
        <dbReference type="Proteomes" id="UP001163266"/>
    </source>
</evidence>
<evidence type="ECO:0000256" key="1">
    <source>
        <dbReference type="ARBA" id="ARBA00022490"/>
    </source>
</evidence>
<comment type="subcellular location">
    <subcellularLocation>
        <location evidence="5 6">Cytoplasm</location>
    </subcellularLocation>
</comment>
<comment type="catalytic activity">
    <reaction evidence="5 6">
        <text>Exonucleolytic cleavage in either 5'- to 3'- or 3'- to 5'-direction to yield nucleoside 5'-phosphates.</text>
        <dbReference type="EC" id="3.1.11.6"/>
    </reaction>
</comment>